<evidence type="ECO:0000313" key="8">
    <source>
        <dbReference type="EMBL" id="AWB34875.1"/>
    </source>
</evidence>
<dbReference type="Pfam" id="PF00005">
    <property type="entry name" value="ABC_tran"/>
    <property type="match status" value="2"/>
</dbReference>
<organism evidence="8 9">
    <name type="scientific">Orrella marina</name>
    <dbReference type="NCBI Taxonomy" id="2163011"/>
    <lineage>
        <taxon>Bacteria</taxon>
        <taxon>Pseudomonadati</taxon>
        <taxon>Pseudomonadota</taxon>
        <taxon>Betaproteobacteria</taxon>
        <taxon>Burkholderiales</taxon>
        <taxon>Alcaligenaceae</taxon>
        <taxon>Orrella</taxon>
    </lineage>
</organism>
<evidence type="ECO:0000256" key="5">
    <source>
        <dbReference type="ARBA" id="ARBA00022840"/>
    </source>
</evidence>
<dbReference type="OrthoDB" id="9802772at2"/>
<evidence type="ECO:0000256" key="1">
    <source>
        <dbReference type="ARBA" id="ARBA00005417"/>
    </source>
</evidence>
<dbReference type="SUPFAM" id="SSF52540">
    <property type="entry name" value="P-loop containing nucleoside triphosphate hydrolases"/>
    <property type="match status" value="2"/>
</dbReference>
<proteinExistence type="inferred from homology"/>
<dbReference type="GO" id="GO:0005524">
    <property type="term" value="F:ATP binding"/>
    <property type="evidence" value="ECO:0007669"/>
    <property type="project" value="UniProtKB-KW"/>
</dbReference>
<dbReference type="CDD" id="cd03257">
    <property type="entry name" value="ABC_NikE_OppD_transporters"/>
    <property type="match status" value="2"/>
</dbReference>
<protein>
    <submittedName>
        <fullName evidence="8">ABC transporter ATP-binding protein</fullName>
    </submittedName>
</protein>
<dbReference type="InterPro" id="IPR017871">
    <property type="entry name" value="ABC_transporter-like_CS"/>
</dbReference>
<dbReference type="EMBL" id="CP028901">
    <property type="protein sequence ID" value="AWB34875.1"/>
    <property type="molecule type" value="Genomic_DNA"/>
</dbReference>
<dbReference type="AlphaFoldDB" id="A0A2R4XM64"/>
<keyword evidence="3" id="KW-0472">Membrane</keyword>
<dbReference type="PROSITE" id="PS00211">
    <property type="entry name" value="ABC_TRANSPORTER_1"/>
    <property type="match status" value="2"/>
</dbReference>
<evidence type="ECO:0000256" key="2">
    <source>
        <dbReference type="ARBA" id="ARBA00022448"/>
    </source>
</evidence>
<evidence type="ECO:0000256" key="4">
    <source>
        <dbReference type="ARBA" id="ARBA00022741"/>
    </source>
</evidence>
<dbReference type="InterPro" id="IPR003593">
    <property type="entry name" value="AAA+_ATPase"/>
</dbReference>
<evidence type="ECO:0000256" key="3">
    <source>
        <dbReference type="ARBA" id="ARBA00022475"/>
    </source>
</evidence>
<dbReference type="PANTHER" id="PTHR43776:SF7">
    <property type="entry name" value="D,D-DIPEPTIDE TRANSPORT ATP-BINDING PROTEIN DDPF-RELATED"/>
    <property type="match status" value="1"/>
</dbReference>
<dbReference type="KEGG" id="boz:DBV39_15335"/>
<keyword evidence="3" id="KW-1003">Cell membrane</keyword>
<sequence>MSTLLSVTDLRVTTGRKELVSGISFSLDAGEFLAIVGESGSGKSVSSMACCGLLPPELSAVGSVRFDGQELLYLGSAKWRTLRRNGMAAIFQDPMSSLNPLMKVSTQISEAMDGTTRLDASRLCAIGALMREVGLEPDNRILHAYPFELSGGQQQRIMIAMALATNPRLLIADEPTTALDASTQAQVIELLQTLRLRRNMAVLMVTHDLSIVRSTADRMAVFHEGRCVEQGTARQVMSSPQHPYTQSLVRASLETVRRTRSECDVMNARGLVLDAQNVSFRYPEAKEDALKDICISVKPGECLGIVGASGSGKSTLAKVLVGALPEFSGKVDVCGISSQSRWQSNNINLAFARHCQYVFQDTTASLNPTHTVEKTLIDSLKLAGHDESRQILRNKAGELLLEVDLDSEMLTKLPLQLSGGQRQRIVIARALAMRPKVLVCDEPVSALDAHLQKQVVNLLVDLQQRHGMALVFIGHDLHLMSQFCDRLVVMDRGTIVESGVAEEMFTQPRSAALKELLGYSTTSVEANPGPSWDERPSRQANSGGPDSHSTRTSITAYLRSKPVVQTEAA</sequence>
<name>A0A2R4XM64_9BURK</name>
<evidence type="ECO:0000313" key="9">
    <source>
        <dbReference type="Proteomes" id="UP000244571"/>
    </source>
</evidence>
<dbReference type="Proteomes" id="UP000244571">
    <property type="component" value="Chromosome"/>
</dbReference>
<keyword evidence="4" id="KW-0547">Nucleotide-binding</keyword>
<dbReference type="PANTHER" id="PTHR43776">
    <property type="entry name" value="TRANSPORT ATP-BINDING PROTEIN"/>
    <property type="match status" value="1"/>
</dbReference>
<keyword evidence="5 8" id="KW-0067">ATP-binding</keyword>
<reference evidence="8 9" key="1">
    <citation type="submission" date="2018-04" db="EMBL/GenBank/DDBJ databases">
        <title>Bordetella sp. HZ20 isolated from seawater.</title>
        <authorList>
            <person name="Sun C."/>
        </authorList>
    </citation>
    <scope>NUCLEOTIDE SEQUENCE [LARGE SCALE GENOMIC DNA]</scope>
    <source>
        <strain evidence="8 9">HZ20</strain>
    </source>
</reference>
<gene>
    <name evidence="8" type="ORF">DBV39_15335</name>
</gene>
<keyword evidence="9" id="KW-1185">Reference proteome</keyword>
<feature type="domain" description="ABC transporter" evidence="7">
    <location>
        <begin position="5"/>
        <end position="249"/>
    </location>
</feature>
<dbReference type="Gene3D" id="3.40.50.300">
    <property type="entry name" value="P-loop containing nucleotide triphosphate hydrolases"/>
    <property type="match status" value="2"/>
</dbReference>
<evidence type="ECO:0000256" key="6">
    <source>
        <dbReference type="SAM" id="MobiDB-lite"/>
    </source>
</evidence>
<dbReference type="GO" id="GO:0016887">
    <property type="term" value="F:ATP hydrolysis activity"/>
    <property type="evidence" value="ECO:0007669"/>
    <property type="project" value="InterPro"/>
</dbReference>
<dbReference type="RefSeq" id="WP_108622285.1">
    <property type="nucleotide sequence ID" value="NZ_CP028901.1"/>
</dbReference>
<dbReference type="GO" id="GO:0055085">
    <property type="term" value="P:transmembrane transport"/>
    <property type="evidence" value="ECO:0007669"/>
    <property type="project" value="UniProtKB-ARBA"/>
</dbReference>
<dbReference type="PROSITE" id="PS50893">
    <property type="entry name" value="ABC_TRANSPORTER_2"/>
    <property type="match status" value="2"/>
</dbReference>
<dbReference type="InterPro" id="IPR027417">
    <property type="entry name" value="P-loop_NTPase"/>
</dbReference>
<dbReference type="SMART" id="SM00382">
    <property type="entry name" value="AAA"/>
    <property type="match status" value="2"/>
</dbReference>
<comment type="similarity">
    <text evidence="1">Belongs to the ABC transporter superfamily.</text>
</comment>
<keyword evidence="2" id="KW-0813">Transport</keyword>
<feature type="region of interest" description="Disordered" evidence="6">
    <location>
        <begin position="522"/>
        <end position="569"/>
    </location>
</feature>
<evidence type="ECO:0000259" key="7">
    <source>
        <dbReference type="PROSITE" id="PS50893"/>
    </source>
</evidence>
<dbReference type="InterPro" id="IPR050319">
    <property type="entry name" value="ABC_transp_ATP-bind"/>
</dbReference>
<feature type="domain" description="ABC transporter" evidence="7">
    <location>
        <begin position="273"/>
        <end position="517"/>
    </location>
</feature>
<dbReference type="InterPro" id="IPR003439">
    <property type="entry name" value="ABC_transporter-like_ATP-bd"/>
</dbReference>
<dbReference type="NCBIfam" id="NF007739">
    <property type="entry name" value="PRK10419.1"/>
    <property type="match status" value="2"/>
</dbReference>
<accession>A0A2R4XM64</accession>